<evidence type="ECO:0000256" key="7">
    <source>
        <dbReference type="ARBA" id="ARBA00063809"/>
    </source>
</evidence>
<keyword evidence="14" id="KW-0548">Nucleotidyltransferase</keyword>
<dbReference type="GO" id="GO:0005524">
    <property type="term" value="F:ATP binding"/>
    <property type="evidence" value="ECO:0007669"/>
    <property type="project" value="UniProtKB-KW"/>
</dbReference>
<comment type="function">
    <text evidence="6">Catalyzes the adenylation by ATP of the carboxyl group of the C-terminal glycine of sulfur carrier protein MoaD.</text>
</comment>
<keyword evidence="3" id="KW-0547">Nucleotide-binding</keyword>
<dbReference type="GO" id="GO:0004792">
    <property type="term" value="F:thiosulfate-cyanide sulfurtransferase activity"/>
    <property type="evidence" value="ECO:0007669"/>
    <property type="project" value="TreeGrafter"/>
</dbReference>
<comment type="subunit">
    <text evidence="7">Homodimer. Forms a stable heterotetrameric complex of 2 MoeB and 2 MoaD during adenylation of MoaD.</text>
</comment>
<dbReference type="InterPro" id="IPR035985">
    <property type="entry name" value="Ubiquitin-activating_enz"/>
</dbReference>
<comment type="similarity">
    <text evidence="1">Belongs to the HesA/MoeB/ThiF family.</text>
</comment>
<sequence length="256" mass="26704">MSELTDDQLDRYARHIILKEIGGAGQLKLRVSRVAIVGAGGLGSPCIQYLAAAGIGQLTIIDDDSVALSNLQRQLLFGTDDVGRAKTDAATDAVARLNPDVAVNRQHVRLTPENATALLAAHDVVADGSDSFATRLAVADAAHALRIPLVSAAVGPFEGQLATFRGWQSDLPCYRCYVGAATDRAGESCADQGIIGALAGVIGAMQALEVIRELTGFGTSLAGRLLLYDALAARMRTLRLPKDPGCPGCGNQGNDL</sequence>
<keyword evidence="15" id="KW-1185">Reference proteome</keyword>
<keyword evidence="4" id="KW-0067">ATP-binding</keyword>
<dbReference type="EMBL" id="SIHO01000002">
    <property type="protein sequence ID" value="TFU02906.1"/>
    <property type="molecule type" value="Genomic_DNA"/>
</dbReference>
<dbReference type="PANTHER" id="PTHR10953:SF102">
    <property type="entry name" value="ADENYLYLTRANSFERASE AND SULFURTRANSFERASE MOCS3"/>
    <property type="match status" value="1"/>
</dbReference>
<comment type="catalytic activity">
    <reaction evidence="5">
        <text>[molybdopterin-synthase sulfur-carrier protein]-C-terminal Gly-Gly + ATP + H(+) = [molybdopterin-synthase sulfur-carrier protein]-C-terminal Gly-Gly-AMP + diphosphate</text>
        <dbReference type="Rhea" id="RHEA:43616"/>
        <dbReference type="Rhea" id="RHEA-COMP:12159"/>
        <dbReference type="Rhea" id="RHEA-COMP:12202"/>
        <dbReference type="ChEBI" id="CHEBI:15378"/>
        <dbReference type="ChEBI" id="CHEBI:30616"/>
        <dbReference type="ChEBI" id="CHEBI:33019"/>
        <dbReference type="ChEBI" id="CHEBI:90618"/>
        <dbReference type="ChEBI" id="CHEBI:90778"/>
        <dbReference type="EC" id="2.7.7.80"/>
    </reaction>
</comment>
<proteinExistence type="inferred from homology"/>
<evidence type="ECO:0000256" key="11">
    <source>
        <dbReference type="ARBA" id="ARBA00075328"/>
    </source>
</evidence>
<keyword evidence="2 14" id="KW-0808">Transferase</keyword>
<evidence type="ECO:0000256" key="2">
    <source>
        <dbReference type="ARBA" id="ARBA00022679"/>
    </source>
</evidence>
<evidence type="ECO:0000256" key="5">
    <source>
        <dbReference type="ARBA" id="ARBA00052218"/>
    </source>
</evidence>
<protein>
    <recommendedName>
        <fullName evidence="9">Molybdopterin-synthase adenylyltransferase</fullName>
        <ecNumber evidence="8">2.7.7.80</ecNumber>
    </recommendedName>
    <alternativeName>
        <fullName evidence="12">MoaD protein adenylase</fullName>
    </alternativeName>
    <alternativeName>
        <fullName evidence="10">Molybdopterin-converting factor subunit 1 adenylase</fullName>
    </alternativeName>
    <alternativeName>
        <fullName evidence="11">Sulfur carrier protein MoaD adenylyltransferase</fullName>
    </alternativeName>
</protein>
<evidence type="ECO:0000313" key="14">
    <source>
        <dbReference type="EMBL" id="TFU02906.1"/>
    </source>
</evidence>
<comment type="caution">
    <text evidence="14">The sequence shown here is derived from an EMBL/GenBank/DDBJ whole genome shotgun (WGS) entry which is preliminary data.</text>
</comment>
<feature type="domain" description="THIF-type NAD/FAD binding fold" evidence="13">
    <location>
        <begin position="12"/>
        <end position="247"/>
    </location>
</feature>
<name>A0A4Y9ELF2_9SPHN</name>
<dbReference type="NCBIfam" id="NF004281">
    <property type="entry name" value="PRK05690.1"/>
    <property type="match status" value="1"/>
</dbReference>
<evidence type="ECO:0000256" key="4">
    <source>
        <dbReference type="ARBA" id="ARBA00022840"/>
    </source>
</evidence>
<evidence type="ECO:0000259" key="13">
    <source>
        <dbReference type="Pfam" id="PF00899"/>
    </source>
</evidence>
<organism evidence="14 15">
    <name type="scientific">Glacieibacterium arshaanense</name>
    <dbReference type="NCBI Taxonomy" id="2511025"/>
    <lineage>
        <taxon>Bacteria</taxon>
        <taxon>Pseudomonadati</taxon>
        <taxon>Pseudomonadota</taxon>
        <taxon>Alphaproteobacteria</taxon>
        <taxon>Sphingomonadales</taxon>
        <taxon>Sphingosinicellaceae</taxon>
        <taxon>Glacieibacterium</taxon>
    </lineage>
</organism>
<dbReference type="InterPro" id="IPR000594">
    <property type="entry name" value="ThiF_NAD_FAD-bd"/>
</dbReference>
<accession>A0A4Y9ELF2</accession>
<dbReference type="GO" id="GO:0008146">
    <property type="term" value="F:sulfotransferase activity"/>
    <property type="evidence" value="ECO:0007669"/>
    <property type="project" value="TreeGrafter"/>
</dbReference>
<dbReference type="Gene3D" id="3.40.50.720">
    <property type="entry name" value="NAD(P)-binding Rossmann-like Domain"/>
    <property type="match status" value="1"/>
</dbReference>
<evidence type="ECO:0000256" key="3">
    <source>
        <dbReference type="ARBA" id="ARBA00022741"/>
    </source>
</evidence>
<evidence type="ECO:0000256" key="6">
    <source>
        <dbReference type="ARBA" id="ARBA00055169"/>
    </source>
</evidence>
<evidence type="ECO:0000256" key="12">
    <source>
        <dbReference type="ARBA" id="ARBA00078531"/>
    </source>
</evidence>
<dbReference type="EC" id="2.7.7.80" evidence="8"/>
<evidence type="ECO:0000256" key="10">
    <source>
        <dbReference type="ARBA" id="ARBA00075110"/>
    </source>
</evidence>
<evidence type="ECO:0000256" key="1">
    <source>
        <dbReference type="ARBA" id="ARBA00009919"/>
    </source>
</evidence>
<dbReference type="SUPFAM" id="SSF69572">
    <property type="entry name" value="Activating enzymes of the ubiquitin-like proteins"/>
    <property type="match status" value="1"/>
</dbReference>
<dbReference type="CDD" id="cd00757">
    <property type="entry name" value="ThiF_MoeB_HesA_family"/>
    <property type="match status" value="1"/>
</dbReference>
<dbReference type="AlphaFoldDB" id="A0A4Y9ELF2"/>
<gene>
    <name evidence="14" type="primary">moeB</name>
    <name evidence="14" type="ORF">EUV02_06765</name>
</gene>
<reference evidence="14 15" key="1">
    <citation type="submission" date="2019-02" db="EMBL/GenBank/DDBJ databases">
        <title>Polymorphobacter sp. isolated from the lake at the Tibet of China.</title>
        <authorList>
            <person name="Li A."/>
        </authorList>
    </citation>
    <scope>NUCLEOTIDE SEQUENCE [LARGE SCALE GENOMIC DNA]</scope>
    <source>
        <strain evidence="14 15">DJ1R-1</strain>
    </source>
</reference>
<dbReference type="Proteomes" id="UP000297737">
    <property type="component" value="Unassembled WGS sequence"/>
</dbReference>
<dbReference type="PANTHER" id="PTHR10953">
    <property type="entry name" value="UBIQUITIN-ACTIVATING ENZYME E1"/>
    <property type="match status" value="1"/>
</dbReference>
<dbReference type="RefSeq" id="WP_135245500.1">
    <property type="nucleotide sequence ID" value="NZ_SIHO01000002.1"/>
</dbReference>
<dbReference type="GO" id="GO:0005829">
    <property type="term" value="C:cytosol"/>
    <property type="evidence" value="ECO:0007669"/>
    <property type="project" value="TreeGrafter"/>
</dbReference>
<evidence type="ECO:0000313" key="15">
    <source>
        <dbReference type="Proteomes" id="UP000297737"/>
    </source>
</evidence>
<evidence type="ECO:0000256" key="8">
    <source>
        <dbReference type="ARBA" id="ARBA00066884"/>
    </source>
</evidence>
<dbReference type="FunFam" id="3.40.50.720:FF:000033">
    <property type="entry name" value="Adenylyltransferase and sulfurtransferase MOCS3"/>
    <property type="match status" value="1"/>
</dbReference>
<dbReference type="OrthoDB" id="9804286at2"/>
<dbReference type="GO" id="GO:0008641">
    <property type="term" value="F:ubiquitin-like modifier activating enzyme activity"/>
    <property type="evidence" value="ECO:0007669"/>
    <property type="project" value="InterPro"/>
</dbReference>
<dbReference type="GO" id="GO:0061605">
    <property type="term" value="F:molybdopterin-synthase adenylyltransferase activity"/>
    <property type="evidence" value="ECO:0007669"/>
    <property type="project" value="UniProtKB-EC"/>
</dbReference>
<dbReference type="InterPro" id="IPR045886">
    <property type="entry name" value="ThiF/MoeB/HesA"/>
</dbReference>
<evidence type="ECO:0000256" key="9">
    <source>
        <dbReference type="ARBA" id="ARBA00073635"/>
    </source>
</evidence>
<dbReference type="Pfam" id="PF00899">
    <property type="entry name" value="ThiF"/>
    <property type="match status" value="1"/>
</dbReference>